<reference evidence="9 10" key="1">
    <citation type="submission" date="2019-07" db="EMBL/GenBank/DDBJ databases">
        <title>Whole genome shotgun sequence of Cellulomonas soli NBRC 109434.</title>
        <authorList>
            <person name="Hosoyama A."/>
            <person name="Uohara A."/>
            <person name="Ohji S."/>
            <person name="Ichikawa N."/>
        </authorList>
    </citation>
    <scope>NUCLEOTIDE SEQUENCE [LARGE SCALE GENOMIC DNA]</scope>
    <source>
        <strain evidence="9 10">NBRC 109434</strain>
    </source>
</reference>
<feature type="chain" id="PRO_5038516087" description="CopC domain-containing protein" evidence="7">
    <location>
        <begin position="25"/>
        <end position="209"/>
    </location>
</feature>
<feature type="compositionally biased region" description="Low complexity" evidence="5">
    <location>
        <begin position="147"/>
        <end position="157"/>
    </location>
</feature>
<comment type="caution">
    <text evidence="9">The sequence shown here is derived from an EMBL/GenBank/DDBJ whole genome shotgun (WGS) entry which is preliminary data.</text>
</comment>
<dbReference type="GO" id="GO:0006825">
    <property type="term" value="P:copper ion transport"/>
    <property type="evidence" value="ECO:0007669"/>
    <property type="project" value="InterPro"/>
</dbReference>
<dbReference type="Proteomes" id="UP000321798">
    <property type="component" value="Unassembled WGS sequence"/>
</dbReference>
<evidence type="ECO:0000259" key="8">
    <source>
        <dbReference type="Pfam" id="PF04234"/>
    </source>
</evidence>
<evidence type="ECO:0000256" key="2">
    <source>
        <dbReference type="ARBA" id="ARBA00022723"/>
    </source>
</evidence>
<dbReference type="InterPro" id="IPR007348">
    <property type="entry name" value="CopC_dom"/>
</dbReference>
<dbReference type="PANTHER" id="PTHR34820:SF4">
    <property type="entry name" value="INNER MEMBRANE PROTEIN YEBZ"/>
    <property type="match status" value="1"/>
</dbReference>
<dbReference type="InterPro" id="IPR014755">
    <property type="entry name" value="Cu-Rt/internalin_Ig-like"/>
</dbReference>
<keyword evidence="3 7" id="KW-0732">Signal</keyword>
<feature type="signal peptide" evidence="7">
    <location>
        <begin position="1"/>
        <end position="24"/>
    </location>
</feature>
<dbReference type="GO" id="GO:0005507">
    <property type="term" value="F:copper ion binding"/>
    <property type="evidence" value="ECO:0007669"/>
    <property type="project" value="InterPro"/>
</dbReference>
<evidence type="ECO:0000256" key="3">
    <source>
        <dbReference type="ARBA" id="ARBA00022729"/>
    </source>
</evidence>
<dbReference type="GO" id="GO:0042597">
    <property type="term" value="C:periplasmic space"/>
    <property type="evidence" value="ECO:0007669"/>
    <property type="project" value="InterPro"/>
</dbReference>
<feature type="transmembrane region" description="Helical" evidence="6">
    <location>
        <begin position="181"/>
        <end position="201"/>
    </location>
</feature>
<keyword evidence="6" id="KW-0472">Membrane</keyword>
<dbReference type="RefSeq" id="WP_146953477.1">
    <property type="nucleotide sequence ID" value="NZ_BAABBJ010000001.1"/>
</dbReference>
<organism evidence="9 10">
    <name type="scientific">Cellulomonas soli</name>
    <dbReference type="NCBI Taxonomy" id="931535"/>
    <lineage>
        <taxon>Bacteria</taxon>
        <taxon>Bacillati</taxon>
        <taxon>Actinomycetota</taxon>
        <taxon>Actinomycetes</taxon>
        <taxon>Micrococcales</taxon>
        <taxon>Cellulomonadaceae</taxon>
        <taxon>Cellulomonas</taxon>
    </lineage>
</organism>
<gene>
    <name evidence="9" type="ORF">CSO01_24350</name>
</gene>
<dbReference type="GO" id="GO:0046688">
    <property type="term" value="P:response to copper ion"/>
    <property type="evidence" value="ECO:0007669"/>
    <property type="project" value="InterPro"/>
</dbReference>
<feature type="domain" description="CopC" evidence="8">
    <location>
        <begin position="31"/>
        <end position="123"/>
    </location>
</feature>
<dbReference type="Pfam" id="PF04234">
    <property type="entry name" value="CopC"/>
    <property type="match status" value="1"/>
</dbReference>
<accession>A0A512PET5</accession>
<proteinExistence type="predicted"/>
<dbReference type="PANTHER" id="PTHR34820">
    <property type="entry name" value="INNER MEMBRANE PROTEIN YEBZ"/>
    <property type="match status" value="1"/>
</dbReference>
<dbReference type="OrthoDB" id="5242236at2"/>
<dbReference type="Gene3D" id="2.60.40.1220">
    <property type="match status" value="1"/>
</dbReference>
<sequence length="209" mass="20587">MPVLRRVLSTLLVGGLLAAGSLGAATNASAHDQLLSTSPADGEVVTTAPTALTLEFSDDVLDLSSAVVLTPAGGTAVELAVTVDGPTVTAALPADLPSGAYAVAWRVVSADGHPIEGTFAYTVDDPARPAAVATPTPTPTPTPTATPTPEASPSDTTTATVAATLSPGSSTTQPSEAPGPAWIALGLGLVVAAATAVVVLLRRRGRPTP</sequence>
<evidence type="ECO:0000256" key="4">
    <source>
        <dbReference type="ARBA" id="ARBA00023008"/>
    </source>
</evidence>
<feature type="region of interest" description="Disordered" evidence="5">
    <location>
        <begin position="126"/>
        <end position="157"/>
    </location>
</feature>
<dbReference type="InterPro" id="IPR032694">
    <property type="entry name" value="CopC/D"/>
</dbReference>
<evidence type="ECO:0000313" key="10">
    <source>
        <dbReference type="Proteomes" id="UP000321798"/>
    </source>
</evidence>
<dbReference type="InterPro" id="IPR014756">
    <property type="entry name" value="Ig_E-set"/>
</dbReference>
<dbReference type="GO" id="GO:0005886">
    <property type="term" value="C:plasma membrane"/>
    <property type="evidence" value="ECO:0007669"/>
    <property type="project" value="TreeGrafter"/>
</dbReference>
<dbReference type="AlphaFoldDB" id="A0A512PET5"/>
<protein>
    <recommendedName>
        <fullName evidence="8">CopC domain-containing protein</fullName>
    </recommendedName>
</protein>
<dbReference type="GO" id="GO:0030313">
    <property type="term" value="C:cell envelope"/>
    <property type="evidence" value="ECO:0007669"/>
    <property type="project" value="UniProtKB-SubCell"/>
</dbReference>
<name>A0A512PET5_9CELL</name>
<feature type="compositionally biased region" description="Pro residues" evidence="5">
    <location>
        <begin position="136"/>
        <end position="146"/>
    </location>
</feature>
<evidence type="ECO:0000256" key="6">
    <source>
        <dbReference type="SAM" id="Phobius"/>
    </source>
</evidence>
<comment type="subcellular location">
    <subcellularLocation>
        <location evidence="1">Cell envelope</location>
    </subcellularLocation>
</comment>
<keyword evidence="4" id="KW-0186">Copper</keyword>
<dbReference type="SUPFAM" id="SSF81296">
    <property type="entry name" value="E set domains"/>
    <property type="match status" value="1"/>
</dbReference>
<keyword evidence="2" id="KW-0479">Metal-binding</keyword>
<keyword evidence="6" id="KW-1133">Transmembrane helix</keyword>
<dbReference type="EMBL" id="BKAL01000008">
    <property type="protein sequence ID" value="GEP69720.1"/>
    <property type="molecule type" value="Genomic_DNA"/>
</dbReference>
<feature type="compositionally biased region" description="Low complexity" evidence="5">
    <location>
        <begin position="126"/>
        <end position="135"/>
    </location>
</feature>
<keyword evidence="6" id="KW-0812">Transmembrane</keyword>
<keyword evidence="10" id="KW-1185">Reference proteome</keyword>
<evidence type="ECO:0000313" key="9">
    <source>
        <dbReference type="EMBL" id="GEP69720.1"/>
    </source>
</evidence>
<evidence type="ECO:0000256" key="5">
    <source>
        <dbReference type="SAM" id="MobiDB-lite"/>
    </source>
</evidence>
<evidence type="ECO:0000256" key="7">
    <source>
        <dbReference type="SAM" id="SignalP"/>
    </source>
</evidence>
<evidence type="ECO:0000256" key="1">
    <source>
        <dbReference type="ARBA" id="ARBA00004196"/>
    </source>
</evidence>